<evidence type="ECO:0000313" key="3">
    <source>
        <dbReference type="EMBL" id="GET37056.1"/>
    </source>
</evidence>
<sequence length="207" mass="23024">MSYDIQQWILEIKSLQQQLADMQRDRDAALDSAANWRQLYNTEAQQRRDEAVRSQQTIEALKAEIQQLQAEVKGVERLSDPGAISASVEQIENVQELQAKLIEVLIERDRTAQALKDERLAHDQTREKLTTALGDAVDVLTSVQRRGHTHTEEESIEQNPPASTALPGASQPVPGLANTPKPVADLPAFVKTPSLKLPPTRPAPPRF</sequence>
<name>A0AAV3X6X4_9CYAN</name>
<evidence type="ECO:0008006" key="5">
    <source>
        <dbReference type="Google" id="ProtNLM"/>
    </source>
</evidence>
<dbReference type="AlphaFoldDB" id="A0AAV3X6X4"/>
<evidence type="ECO:0000256" key="2">
    <source>
        <dbReference type="SAM" id="MobiDB-lite"/>
    </source>
</evidence>
<evidence type="ECO:0000256" key="1">
    <source>
        <dbReference type="SAM" id="Coils"/>
    </source>
</evidence>
<gene>
    <name evidence="3" type="ORF">MiSe_18090</name>
</gene>
<evidence type="ECO:0000313" key="4">
    <source>
        <dbReference type="Proteomes" id="UP001050975"/>
    </source>
</evidence>
<accession>A0AAV3X6X4</accession>
<dbReference type="EMBL" id="BLAY01000022">
    <property type="protein sequence ID" value="GET37056.1"/>
    <property type="molecule type" value="Genomic_DNA"/>
</dbReference>
<comment type="caution">
    <text evidence="3">The sequence shown here is derived from an EMBL/GenBank/DDBJ whole genome shotgun (WGS) entry which is preliminary data.</text>
</comment>
<feature type="coiled-coil region" evidence="1">
    <location>
        <begin position="5"/>
        <end position="78"/>
    </location>
</feature>
<dbReference type="RefSeq" id="WP_226577887.1">
    <property type="nucleotide sequence ID" value="NZ_BLAY01000022.1"/>
</dbReference>
<organism evidence="3 4">
    <name type="scientific">Microseira wollei NIES-4236</name>
    <dbReference type="NCBI Taxonomy" id="2530354"/>
    <lineage>
        <taxon>Bacteria</taxon>
        <taxon>Bacillati</taxon>
        <taxon>Cyanobacteriota</taxon>
        <taxon>Cyanophyceae</taxon>
        <taxon>Oscillatoriophycideae</taxon>
        <taxon>Aerosakkonematales</taxon>
        <taxon>Aerosakkonemataceae</taxon>
        <taxon>Microseira</taxon>
    </lineage>
</organism>
<keyword evidence="1" id="KW-0175">Coiled coil</keyword>
<proteinExistence type="predicted"/>
<keyword evidence="4" id="KW-1185">Reference proteome</keyword>
<protein>
    <recommendedName>
        <fullName evidence="5">Chromosome partition protein Smc</fullName>
    </recommendedName>
</protein>
<feature type="region of interest" description="Disordered" evidence="2">
    <location>
        <begin position="146"/>
        <end position="207"/>
    </location>
</feature>
<dbReference type="Proteomes" id="UP001050975">
    <property type="component" value="Unassembled WGS sequence"/>
</dbReference>
<reference evidence="3" key="1">
    <citation type="submission" date="2019-10" db="EMBL/GenBank/DDBJ databases">
        <title>Draft genome sequece of Microseira wollei NIES-4236.</title>
        <authorList>
            <person name="Yamaguchi H."/>
            <person name="Suzuki S."/>
            <person name="Kawachi M."/>
        </authorList>
    </citation>
    <scope>NUCLEOTIDE SEQUENCE</scope>
    <source>
        <strain evidence="3">NIES-4236</strain>
    </source>
</reference>